<dbReference type="Proteomes" id="UP001172101">
    <property type="component" value="Unassembled WGS sequence"/>
</dbReference>
<feature type="region of interest" description="Disordered" evidence="1">
    <location>
        <begin position="33"/>
        <end position="126"/>
    </location>
</feature>
<keyword evidence="3" id="KW-1185">Reference proteome</keyword>
<feature type="compositionally biased region" description="Basic and acidic residues" evidence="1">
    <location>
        <begin position="99"/>
        <end position="108"/>
    </location>
</feature>
<accession>A0AA40DTR8</accession>
<name>A0AA40DTR8_9PEZI</name>
<evidence type="ECO:0000256" key="1">
    <source>
        <dbReference type="SAM" id="MobiDB-lite"/>
    </source>
</evidence>
<comment type="caution">
    <text evidence="2">The sequence shown here is derived from an EMBL/GenBank/DDBJ whole genome shotgun (WGS) entry which is preliminary data.</text>
</comment>
<feature type="compositionally biased region" description="Basic residues" evidence="1">
    <location>
        <begin position="77"/>
        <end position="98"/>
    </location>
</feature>
<sequence length="229" mass="25335">MSLTMIMTMLLTPPPPTPATARKANSCSLVWAKPASKSPSATRPRHSSRELLAAKDVGQPAVDELEGGAGDEERRADPRRRRPRGQRRRHGRHRRRHLRLVDKRDEQRHRQRRHRHQQRRPRQQHPLVSDALRVAVVVVRGSGFRGWRILGSPDLGVVVLVGHGAVGVDLDGLCEKVVLRGAGFDMAPCFGFLSLASFAVPNDNPSNWIHGCGTQPASVSGCFPITGYL</sequence>
<dbReference type="GeneID" id="85317837"/>
<gene>
    <name evidence="2" type="ORF">B0T26DRAFT_353435</name>
</gene>
<organism evidence="2 3">
    <name type="scientific">Lasiosphaeria miniovina</name>
    <dbReference type="NCBI Taxonomy" id="1954250"/>
    <lineage>
        <taxon>Eukaryota</taxon>
        <taxon>Fungi</taxon>
        <taxon>Dikarya</taxon>
        <taxon>Ascomycota</taxon>
        <taxon>Pezizomycotina</taxon>
        <taxon>Sordariomycetes</taxon>
        <taxon>Sordariomycetidae</taxon>
        <taxon>Sordariales</taxon>
        <taxon>Lasiosphaeriaceae</taxon>
        <taxon>Lasiosphaeria</taxon>
    </lineage>
</organism>
<proteinExistence type="predicted"/>
<evidence type="ECO:0000313" key="2">
    <source>
        <dbReference type="EMBL" id="KAK0713047.1"/>
    </source>
</evidence>
<dbReference type="AlphaFoldDB" id="A0AA40DTR8"/>
<evidence type="ECO:0000313" key="3">
    <source>
        <dbReference type="Proteomes" id="UP001172101"/>
    </source>
</evidence>
<dbReference type="EMBL" id="JAUIRO010000005">
    <property type="protein sequence ID" value="KAK0713047.1"/>
    <property type="molecule type" value="Genomic_DNA"/>
</dbReference>
<feature type="compositionally biased region" description="Basic residues" evidence="1">
    <location>
        <begin position="109"/>
        <end position="123"/>
    </location>
</feature>
<protein>
    <submittedName>
        <fullName evidence="2">Uncharacterized protein</fullName>
    </submittedName>
</protein>
<dbReference type="RefSeq" id="XP_060294370.1">
    <property type="nucleotide sequence ID" value="XM_060434567.1"/>
</dbReference>
<reference evidence="2" key="1">
    <citation type="submission" date="2023-06" db="EMBL/GenBank/DDBJ databases">
        <title>Genome-scale phylogeny and comparative genomics of the fungal order Sordariales.</title>
        <authorList>
            <consortium name="Lawrence Berkeley National Laboratory"/>
            <person name="Hensen N."/>
            <person name="Bonometti L."/>
            <person name="Westerberg I."/>
            <person name="Brannstrom I.O."/>
            <person name="Guillou S."/>
            <person name="Cros-Aarteil S."/>
            <person name="Calhoun S."/>
            <person name="Haridas S."/>
            <person name="Kuo A."/>
            <person name="Mondo S."/>
            <person name="Pangilinan J."/>
            <person name="Riley R."/>
            <person name="LaButti K."/>
            <person name="Andreopoulos B."/>
            <person name="Lipzen A."/>
            <person name="Chen C."/>
            <person name="Yanf M."/>
            <person name="Daum C."/>
            <person name="Ng V."/>
            <person name="Clum A."/>
            <person name="Steindorff A."/>
            <person name="Ohm R."/>
            <person name="Martin F."/>
            <person name="Silar P."/>
            <person name="Natvig D."/>
            <person name="Lalanne C."/>
            <person name="Gautier V."/>
            <person name="Ament-velasquez S.L."/>
            <person name="Kruys A."/>
            <person name="Hutchinson M.I."/>
            <person name="Powell A.J."/>
            <person name="Barry K."/>
            <person name="Miller A.N."/>
            <person name="Grigoriev I.V."/>
            <person name="Debuchy R."/>
            <person name="Gladieux P."/>
            <person name="Thoren M.H."/>
            <person name="Johannesson H."/>
        </authorList>
    </citation>
    <scope>NUCLEOTIDE SEQUENCE</scope>
    <source>
        <strain evidence="2">SMH2392-1A</strain>
    </source>
</reference>